<organism evidence="2 3">
    <name type="scientific">Pseudolycoriella hygida</name>
    <dbReference type="NCBI Taxonomy" id="35572"/>
    <lineage>
        <taxon>Eukaryota</taxon>
        <taxon>Metazoa</taxon>
        <taxon>Ecdysozoa</taxon>
        <taxon>Arthropoda</taxon>
        <taxon>Hexapoda</taxon>
        <taxon>Insecta</taxon>
        <taxon>Pterygota</taxon>
        <taxon>Neoptera</taxon>
        <taxon>Endopterygota</taxon>
        <taxon>Diptera</taxon>
        <taxon>Nematocera</taxon>
        <taxon>Sciaroidea</taxon>
        <taxon>Sciaridae</taxon>
        <taxon>Pseudolycoriella</taxon>
    </lineage>
</organism>
<dbReference type="Proteomes" id="UP001151699">
    <property type="component" value="Chromosome B"/>
</dbReference>
<proteinExistence type="predicted"/>
<comment type="caution">
    <text evidence="2">The sequence shown here is derived from an EMBL/GenBank/DDBJ whole genome shotgun (WGS) entry which is preliminary data.</text>
</comment>
<reference evidence="2" key="1">
    <citation type="submission" date="2022-07" db="EMBL/GenBank/DDBJ databases">
        <authorList>
            <person name="Trinca V."/>
            <person name="Uliana J.V.C."/>
            <person name="Torres T.T."/>
            <person name="Ward R.J."/>
            <person name="Monesi N."/>
        </authorList>
    </citation>
    <scope>NUCLEOTIDE SEQUENCE</scope>
    <source>
        <strain evidence="2">HSMRA1968</strain>
        <tissue evidence="2">Whole embryos</tissue>
    </source>
</reference>
<sequence length="39" mass="4798">MVPRAAYRRFLNLHRRKKRYKSDYKQVANDQKPNPISNH</sequence>
<feature type="compositionally biased region" description="Basic residues" evidence="1">
    <location>
        <begin position="11"/>
        <end position="20"/>
    </location>
</feature>
<protein>
    <submittedName>
        <fullName evidence="2">Uncharacterized protein</fullName>
    </submittedName>
</protein>
<evidence type="ECO:0000313" key="2">
    <source>
        <dbReference type="EMBL" id="KAJ6644560.1"/>
    </source>
</evidence>
<gene>
    <name evidence="2" type="ORF">Bhyg_09529</name>
</gene>
<feature type="region of interest" description="Disordered" evidence="1">
    <location>
        <begin position="1"/>
        <end position="39"/>
    </location>
</feature>
<feature type="compositionally biased region" description="Polar residues" evidence="1">
    <location>
        <begin position="28"/>
        <end position="39"/>
    </location>
</feature>
<evidence type="ECO:0000256" key="1">
    <source>
        <dbReference type="SAM" id="MobiDB-lite"/>
    </source>
</evidence>
<evidence type="ECO:0000313" key="3">
    <source>
        <dbReference type="Proteomes" id="UP001151699"/>
    </source>
</evidence>
<accession>A0A9Q0S5V5</accession>
<dbReference type="EMBL" id="WJQU01000002">
    <property type="protein sequence ID" value="KAJ6644560.1"/>
    <property type="molecule type" value="Genomic_DNA"/>
</dbReference>
<dbReference type="AlphaFoldDB" id="A0A9Q0S5V5"/>
<name>A0A9Q0S5V5_9DIPT</name>
<keyword evidence="3" id="KW-1185">Reference proteome</keyword>